<sequence length="609" mass="69982">MNNFKNQNAADINLMIISAEHLMLSHYKTSSWFTFKKDGNIIDRIRVDISDVQLLLRRNLIYQDRFPLSDNITAFYGFLEEQVAKLIKKKSSTETYDALYLYFVLFFYMYMYELTSLNTLDLKQVMQSFFQYICTAMNSSTLSKPMKTSLLAPFFRVFDALFESPFNESRTLSADQSDAKSKPIDLSCLINNIGLSSLENIETFNFEQYKWFELVKDRVNQVLVNQVLVTAEKKPVKKSTYSMSSVRTSNLKPVSLSNTIFSHHDNLPDGLVLIGASGSEYTVHICGGQKVKFSKAVSFKLIDCHMSAKDLLRGHIVRLERMGFYPGNHFHLASNILYVLMLLMSGDIEADLLRRARTIICKKKTTMFLSSQLNGIIDQFLEITKDKGNMTLENFSQFENGIKERFGNDARVDILGDKMDSVAKIRFVQIMECKKTSESAYTVTLRYPPPDKPFVQYFFMHIMTMGTEENRMEYATMQNGARGLMPQMNLDNIVKDTICEICNGYTIMSIEDLLSSLILLTCAFMVSRNNISHHQSLPKLEIGQCFLGCLFVKRLIDVTREFLGIPKKQFPTFMTYIKDISSHIEVHYPKFMEKEPLGDLSEACKATYR</sequence>
<keyword evidence="1" id="KW-0472">Membrane</keyword>
<name>A0ABD2QAF6_9PLAT</name>
<protein>
    <submittedName>
        <fullName evidence="2">Uncharacterized protein</fullName>
    </submittedName>
</protein>
<accession>A0ABD2QAF6</accession>
<gene>
    <name evidence="2" type="ORF">Ciccas_004961</name>
</gene>
<comment type="caution">
    <text evidence="2">The sequence shown here is derived from an EMBL/GenBank/DDBJ whole genome shotgun (WGS) entry which is preliminary data.</text>
</comment>
<evidence type="ECO:0000256" key="1">
    <source>
        <dbReference type="SAM" id="Phobius"/>
    </source>
</evidence>
<feature type="transmembrane region" description="Helical" evidence="1">
    <location>
        <begin position="95"/>
        <end position="112"/>
    </location>
</feature>
<dbReference type="AlphaFoldDB" id="A0ABD2QAF6"/>
<keyword evidence="1" id="KW-1133">Transmembrane helix</keyword>
<keyword evidence="3" id="KW-1185">Reference proteome</keyword>
<keyword evidence="1" id="KW-0812">Transmembrane</keyword>
<organism evidence="2 3">
    <name type="scientific">Cichlidogyrus casuarinus</name>
    <dbReference type="NCBI Taxonomy" id="1844966"/>
    <lineage>
        <taxon>Eukaryota</taxon>
        <taxon>Metazoa</taxon>
        <taxon>Spiralia</taxon>
        <taxon>Lophotrochozoa</taxon>
        <taxon>Platyhelminthes</taxon>
        <taxon>Monogenea</taxon>
        <taxon>Monopisthocotylea</taxon>
        <taxon>Dactylogyridea</taxon>
        <taxon>Ancyrocephalidae</taxon>
        <taxon>Cichlidogyrus</taxon>
    </lineage>
</organism>
<dbReference type="EMBL" id="JBJKFK010000545">
    <property type="protein sequence ID" value="KAL3316393.1"/>
    <property type="molecule type" value="Genomic_DNA"/>
</dbReference>
<reference evidence="2 3" key="1">
    <citation type="submission" date="2024-11" db="EMBL/GenBank/DDBJ databases">
        <title>Adaptive evolution of stress response genes in parasites aligns with host niche diversity.</title>
        <authorList>
            <person name="Hahn C."/>
            <person name="Resl P."/>
        </authorList>
    </citation>
    <scope>NUCLEOTIDE SEQUENCE [LARGE SCALE GENOMIC DNA]</scope>
    <source>
        <strain evidence="2">EGGRZ-B1_66</strain>
        <tissue evidence="2">Body</tissue>
    </source>
</reference>
<evidence type="ECO:0000313" key="2">
    <source>
        <dbReference type="EMBL" id="KAL3316393.1"/>
    </source>
</evidence>
<proteinExistence type="predicted"/>
<dbReference type="Proteomes" id="UP001626550">
    <property type="component" value="Unassembled WGS sequence"/>
</dbReference>
<evidence type="ECO:0000313" key="3">
    <source>
        <dbReference type="Proteomes" id="UP001626550"/>
    </source>
</evidence>